<gene>
    <name evidence="2" type="ORF">NKR19_g37</name>
</gene>
<sequence>MLFTVFMGLLSLTKVISYRNALESFWRQRAWPVHDIPDPEDKDPERYAFLACCTYLLARSFNQRVKLGLSRNMPSLLTPEEAEEARNVPENLRQYEKVPDWTEKVPALKETLLIPTDNGELLEGRDDSRADPDFLSKNILLWTPHIHFT</sequence>
<protein>
    <submittedName>
        <fullName evidence="2">Uncharacterized protein</fullName>
    </submittedName>
</protein>
<dbReference type="Proteomes" id="UP001174691">
    <property type="component" value="Unassembled WGS sequence"/>
</dbReference>
<feature type="signal peptide" evidence="1">
    <location>
        <begin position="1"/>
        <end position="17"/>
    </location>
</feature>
<dbReference type="AlphaFoldDB" id="A0AA38S2H4"/>
<evidence type="ECO:0000313" key="3">
    <source>
        <dbReference type="Proteomes" id="UP001174691"/>
    </source>
</evidence>
<keyword evidence="1" id="KW-0732">Signal</keyword>
<evidence type="ECO:0000256" key="1">
    <source>
        <dbReference type="SAM" id="SignalP"/>
    </source>
</evidence>
<keyword evidence="3" id="KW-1185">Reference proteome</keyword>
<organism evidence="2 3">
    <name type="scientific">Coniochaeta hoffmannii</name>
    <dbReference type="NCBI Taxonomy" id="91930"/>
    <lineage>
        <taxon>Eukaryota</taxon>
        <taxon>Fungi</taxon>
        <taxon>Dikarya</taxon>
        <taxon>Ascomycota</taxon>
        <taxon>Pezizomycotina</taxon>
        <taxon>Sordariomycetes</taxon>
        <taxon>Sordariomycetidae</taxon>
        <taxon>Coniochaetales</taxon>
        <taxon>Coniochaetaceae</taxon>
        <taxon>Coniochaeta</taxon>
    </lineage>
</organism>
<proteinExistence type="predicted"/>
<reference evidence="2" key="1">
    <citation type="submission" date="2022-07" db="EMBL/GenBank/DDBJ databases">
        <title>Fungi with potential for degradation of polypropylene.</title>
        <authorList>
            <person name="Gostincar C."/>
        </authorList>
    </citation>
    <scope>NUCLEOTIDE SEQUENCE</scope>
    <source>
        <strain evidence="2">EXF-13287</strain>
    </source>
</reference>
<dbReference type="EMBL" id="JANBVN010000001">
    <property type="protein sequence ID" value="KAJ9165794.1"/>
    <property type="molecule type" value="Genomic_DNA"/>
</dbReference>
<evidence type="ECO:0000313" key="2">
    <source>
        <dbReference type="EMBL" id="KAJ9165794.1"/>
    </source>
</evidence>
<feature type="chain" id="PRO_5041405236" evidence="1">
    <location>
        <begin position="18"/>
        <end position="149"/>
    </location>
</feature>
<comment type="caution">
    <text evidence="2">The sequence shown here is derived from an EMBL/GenBank/DDBJ whole genome shotgun (WGS) entry which is preliminary data.</text>
</comment>
<name>A0AA38S2H4_9PEZI</name>
<accession>A0AA38S2H4</accession>